<proteinExistence type="predicted"/>
<keyword evidence="1" id="KW-0614">Plasmid</keyword>
<dbReference type="AlphaFoldDB" id="A0AAE6SMZ7"/>
<evidence type="ECO:0000313" key="1">
    <source>
        <dbReference type="EMBL" id="QHQ53729.1"/>
    </source>
</evidence>
<evidence type="ECO:0000313" key="2">
    <source>
        <dbReference type="Proteomes" id="UP000463871"/>
    </source>
</evidence>
<sequence>MAIHLRCAFDTYYLGDTAIMLIDRSEPFFASVTNDADQVIPWLEQNVDGGIGQRKVYYRDTDGRYDELLVKNGQFDGFKACTASQQTHFRNFYYASPATL</sequence>
<dbReference type="EMBL" id="CP047963">
    <property type="protein sequence ID" value="QHQ53729.1"/>
    <property type="molecule type" value="Genomic_DNA"/>
</dbReference>
<gene>
    <name evidence="1" type="ORF">GWI30_23135</name>
</gene>
<geneLocation type="plasmid" evidence="2">
    <name>pmc64a</name>
</geneLocation>
<dbReference type="Proteomes" id="UP000463871">
    <property type="component" value="Plasmid pMC64A"/>
</dbReference>
<accession>A0AAE6SMZ7</accession>
<reference evidence="1 2" key="1">
    <citation type="submission" date="2020-01" db="EMBL/GenBank/DDBJ databases">
        <title>Complete genome of Aeromonas media MC64.</title>
        <authorList>
            <person name="Cao G."/>
            <person name="Fu J."/>
            <person name="Zhong C."/>
        </authorList>
    </citation>
    <scope>NUCLEOTIDE SEQUENCE [LARGE SCALE GENOMIC DNA]</scope>
    <source>
        <strain evidence="1 2">MC64</strain>
        <plasmid evidence="2">pmc64a</plasmid>
    </source>
</reference>
<name>A0AAE6SMZ7_AERME</name>
<protein>
    <submittedName>
        <fullName evidence="1">Uncharacterized protein</fullName>
    </submittedName>
</protein>
<organism evidence="1 2">
    <name type="scientific">Aeromonas media</name>
    <dbReference type="NCBI Taxonomy" id="651"/>
    <lineage>
        <taxon>Bacteria</taxon>
        <taxon>Pseudomonadati</taxon>
        <taxon>Pseudomonadota</taxon>
        <taxon>Gammaproteobacteria</taxon>
        <taxon>Aeromonadales</taxon>
        <taxon>Aeromonadaceae</taxon>
        <taxon>Aeromonas</taxon>
    </lineage>
</organism>
<dbReference type="RefSeq" id="WP_114523314.1">
    <property type="nucleotide sequence ID" value="NZ_CAWPID010000002.1"/>
</dbReference>